<dbReference type="RefSeq" id="WP_380793511.1">
    <property type="nucleotide sequence ID" value="NZ_JBHRVU010000004.1"/>
</dbReference>
<keyword evidence="4" id="KW-1185">Reference proteome</keyword>
<dbReference type="Pfam" id="PF05721">
    <property type="entry name" value="PhyH"/>
    <property type="match status" value="1"/>
</dbReference>
<sequence>MNETPSYHSRFGGLWIDQDDWRQEVTRRGLDEGQKELVERFVADGYVILENAIPHEIVDAFANPIAAAFQSGNSDILYQPHGDSQARPMAEGADGLTSRVVDAYVPLPQALDLFAAPALLNFLQTIFADDPLLFQSLNFEKGSQQPLHQDTAYVVVDGQPLQLAACWIALEDIVAGSGELMYAPGSHRLPDWQFGGDKKHWNPELDGMETHGQWAVWLEDQARAGRGVGRFLARKGDILVWHADLAHGGSPVADPALTRRSLVGHFCPQRQKPYYFGDPAHAAVRHHGALGYASQHFQLSPMDKPKDRTPPSTPRSMFGWPRLSLAQLYAKRKLSRSS</sequence>
<reference evidence="4" key="1">
    <citation type="journal article" date="2019" name="Int. J. Syst. Evol. Microbiol.">
        <title>The Global Catalogue of Microorganisms (GCM) 10K type strain sequencing project: providing services to taxonomists for standard genome sequencing and annotation.</title>
        <authorList>
            <consortium name="The Broad Institute Genomics Platform"/>
            <consortium name="The Broad Institute Genome Sequencing Center for Infectious Disease"/>
            <person name="Wu L."/>
            <person name="Ma J."/>
        </authorList>
    </citation>
    <scope>NUCLEOTIDE SEQUENCE [LARGE SCALE GENOMIC DNA]</scope>
    <source>
        <strain evidence="4">CCM 7491</strain>
    </source>
</reference>
<feature type="region of interest" description="Disordered" evidence="2">
    <location>
        <begin position="299"/>
        <end position="319"/>
    </location>
</feature>
<evidence type="ECO:0000256" key="2">
    <source>
        <dbReference type="SAM" id="MobiDB-lite"/>
    </source>
</evidence>
<proteinExistence type="predicted"/>
<gene>
    <name evidence="3" type="ORF">ACFOKF_04485</name>
</gene>
<dbReference type="Gene3D" id="2.60.120.620">
    <property type="entry name" value="q2cbj1_9rhob like domain"/>
    <property type="match status" value="1"/>
</dbReference>
<evidence type="ECO:0000313" key="4">
    <source>
        <dbReference type="Proteomes" id="UP001595681"/>
    </source>
</evidence>
<comment type="cofactor">
    <cofactor evidence="1">
        <name>Fe(2+)</name>
        <dbReference type="ChEBI" id="CHEBI:29033"/>
    </cofactor>
</comment>
<dbReference type="SUPFAM" id="SSF51197">
    <property type="entry name" value="Clavaminate synthase-like"/>
    <property type="match status" value="1"/>
</dbReference>
<keyword evidence="3" id="KW-0560">Oxidoreductase</keyword>
<comment type="caution">
    <text evidence="3">The sequence shown here is derived from an EMBL/GenBank/DDBJ whole genome shotgun (WGS) entry which is preliminary data.</text>
</comment>
<accession>A0ABV7NDE9</accession>
<protein>
    <submittedName>
        <fullName evidence="3">Phytanoyl-CoA dioxygenase family protein</fullName>
    </submittedName>
</protein>
<dbReference type="PANTHER" id="PTHR20883:SF48">
    <property type="entry name" value="ECTOINE DIOXYGENASE"/>
    <property type="match status" value="1"/>
</dbReference>
<dbReference type="PANTHER" id="PTHR20883">
    <property type="entry name" value="PHYTANOYL-COA DIOXYGENASE DOMAIN CONTAINING 1"/>
    <property type="match status" value="1"/>
</dbReference>
<keyword evidence="3" id="KW-0223">Dioxygenase</keyword>
<evidence type="ECO:0000313" key="3">
    <source>
        <dbReference type="EMBL" id="MFC3440465.1"/>
    </source>
</evidence>
<dbReference type="EMBL" id="JBHRVU010000004">
    <property type="protein sequence ID" value="MFC3440465.1"/>
    <property type="molecule type" value="Genomic_DNA"/>
</dbReference>
<dbReference type="InterPro" id="IPR008775">
    <property type="entry name" value="Phytyl_CoA_dOase-like"/>
</dbReference>
<name>A0ABV7NDE9_9SPHN</name>
<evidence type="ECO:0000256" key="1">
    <source>
        <dbReference type="ARBA" id="ARBA00001954"/>
    </source>
</evidence>
<dbReference type="Proteomes" id="UP001595681">
    <property type="component" value="Unassembled WGS sequence"/>
</dbReference>
<dbReference type="GO" id="GO:0051213">
    <property type="term" value="F:dioxygenase activity"/>
    <property type="evidence" value="ECO:0007669"/>
    <property type="project" value="UniProtKB-KW"/>
</dbReference>
<organism evidence="3 4">
    <name type="scientific">Sphingobium rhizovicinum</name>
    <dbReference type="NCBI Taxonomy" id="432308"/>
    <lineage>
        <taxon>Bacteria</taxon>
        <taxon>Pseudomonadati</taxon>
        <taxon>Pseudomonadota</taxon>
        <taxon>Alphaproteobacteria</taxon>
        <taxon>Sphingomonadales</taxon>
        <taxon>Sphingomonadaceae</taxon>
        <taxon>Sphingobium</taxon>
    </lineage>
</organism>